<keyword evidence="2" id="KW-1185">Reference proteome</keyword>
<reference evidence="1" key="1">
    <citation type="journal article" date="2020" name="Stud. Mycol.">
        <title>101 Dothideomycetes genomes: a test case for predicting lifestyles and emergence of pathogens.</title>
        <authorList>
            <person name="Haridas S."/>
            <person name="Albert R."/>
            <person name="Binder M."/>
            <person name="Bloem J."/>
            <person name="Labutti K."/>
            <person name="Salamov A."/>
            <person name="Andreopoulos B."/>
            <person name="Baker S."/>
            <person name="Barry K."/>
            <person name="Bills G."/>
            <person name="Bluhm B."/>
            <person name="Cannon C."/>
            <person name="Castanera R."/>
            <person name="Culley D."/>
            <person name="Daum C."/>
            <person name="Ezra D."/>
            <person name="Gonzalez J."/>
            <person name="Henrissat B."/>
            <person name="Kuo A."/>
            <person name="Liang C."/>
            <person name="Lipzen A."/>
            <person name="Lutzoni F."/>
            <person name="Magnuson J."/>
            <person name="Mondo S."/>
            <person name="Nolan M."/>
            <person name="Ohm R."/>
            <person name="Pangilinan J."/>
            <person name="Park H.-J."/>
            <person name="Ramirez L."/>
            <person name="Alfaro M."/>
            <person name="Sun H."/>
            <person name="Tritt A."/>
            <person name="Yoshinaga Y."/>
            <person name="Zwiers L.-H."/>
            <person name="Turgeon B."/>
            <person name="Goodwin S."/>
            <person name="Spatafora J."/>
            <person name="Crous P."/>
            <person name="Grigoriev I."/>
        </authorList>
    </citation>
    <scope>NUCLEOTIDE SEQUENCE</scope>
    <source>
        <strain evidence="1">HMLAC05119</strain>
    </source>
</reference>
<dbReference type="Proteomes" id="UP000800096">
    <property type="component" value="Unassembled WGS sequence"/>
</dbReference>
<accession>A0A6A5QYR0</accession>
<evidence type="ECO:0000313" key="2">
    <source>
        <dbReference type="Proteomes" id="UP000800096"/>
    </source>
</evidence>
<dbReference type="EMBL" id="ML979133">
    <property type="protein sequence ID" value="KAF1919968.1"/>
    <property type="molecule type" value="Genomic_DNA"/>
</dbReference>
<name>A0A6A5QYR0_AMPQU</name>
<gene>
    <name evidence="1" type="ORF">BDU57DRAFT_442892</name>
</gene>
<organism evidence="1 2">
    <name type="scientific">Ampelomyces quisqualis</name>
    <name type="common">Powdery mildew agent</name>
    <dbReference type="NCBI Taxonomy" id="50730"/>
    <lineage>
        <taxon>Eukaryota</taxon>
        <taxon>Fungi</taxon>
        <taxon>Dikarya</taxon>
        <taxon>Ascomycota</taxon>
        <taxon>Pezizomycotina</taxon>
        <taxon>Dothideomycetes</taxon>
        <taxon>Pleosporomycetidae</taxon>
        <taxon>Pleosporales</taxon>
        <taxon>Pleosporineae</taxon>
        <taxon>Phaeosphaeriaceae</taxon>
        <taxon>Ampelomyces</taxon>
    </lineage>
</organism>
<proteinExistence type="predicted"/>
<evidence type="ECO:0000313" key="1">
    <source>
        <dbReference type="EMBL" id="KAF1919968.1"/>
    </source>
</evidence>
<dbReference type="OrthoDB" id="2922289at2759"/>
<protein>
    <submittedName>
        <fullName evidence="1">Uncharacterized protein</fullName>
    </submittedName>
</protein>
<dbReference type="PANTHER" id="PTHR40788">
    <property type="entry name" value="CLR5 DOMAIN-CONTAINING PROTEIN-RELATED"/>
    <property type="match status" value="1"/>
</dbReference>
<sequence>MIARSEGYVNFNKRRQAGPCNCPDCQNSFFMMDEQQIDRYAYNQVLTNAQAKSILAGNMEDISTSQRYLVESTERYGDRILTRWRKLTQSKRTTILQTAEPNIPLHKGFIIETELAGATWETQRTYRKYHLLPYLDVDTLVRNPAVLLNLIHIRASNSPVDWVSFDNEQLRTAWSTGLFDVDFNPGAVIMYGSHYGSWTPWEEKAAHRADILGFPRGRIVIEAQATLMKFLQTVVQLLLAGSTEEEAPSSVKWQQFLAGGLKTIGEAATWSTFVYRPFAAPPRFEPDTLLAIVRARRDATGDHVWLMQTEPSYFKRYIRKLRQTQVVELSNDKHASATSVHSQIAHGVQVHWLWRNVVGEFENLQATYQRYRDSIRPGAPLPPKVERALGSIELVLVNTIHDRSKHLQAVITDRPGFRHMYDFGGISHVAERDGESFQVRMALKKKYTETSGKLLAYREERIWFILVQLLGPPDEEKRYRYAMLLDMLDEHLGASSPAERGRLDEVLYDIVSDYITLVELLWTIRTHMPLYASRTIDECAQTENSLFWRQAKHRHHKKHVSSEKAIEALRKFQNTAPPSGQRNRQWLNQFEALHSTSQEFWKATAAGYEQIYRNLLPGVQFEQNMGFLFAWRDKQYTGRLEAKRKQILTDMQKPQAPESEDFFLPLPPAIEQKVKLSVVPPKSKIKTRGEGKAEDDPPVEQLATELEATRVTIHVSKRSYATFRYIFPVTPEERQKSIDWNTFVDSMTDAGFAASNGGGSIVTFENTIGGGKIIFHRPHPEPTVDPIMLQSMGNRLNRWFGWTRETFALVKK</sequence>
<dbReference type="PANTHER" id="PTHR40788:SF1">
    <property type="entry name" value="IPA PROTEIN"/>
    <property type="match status" value="1"/>
</dbReference>
<dbReference type="AlphaFoldDB" id="A0A6A5QYR0"/>